<dbReference type="EMBL" id="PDOA01000005">
    <property type="protein sequence ID" value="PWC29035.1"/>
    <property type="molecule type" value="Genomic_DNA"/>
</dbReference>
<gene>
    <name evidence="1" type="ORF">CR165_10630</name>
</gene>
<comment type="caution">
    <text evidence="1">The sequence shown here is derived from an EMBL/GenBank/DDBJ whole genome shotgun (WGS) entry which is preliminary data.</text>
</comment>
<accession>A0A2U1V562</accession>
<evidence type="ECO:0000313" key="1">
    <source>
        <dbReference type="EMBL" id="PWC29035.1"/>
    </source>
</evidence>
<evidence type="ECO:0000313" key="2">
    <source>
        <dbReference type="Proteomes" id="UP000245048"/>
    </source>
</evidence>
<sequence length="103" mass="11534">MCESFSMTDCSRERRWLILSEDGRHVWLGRYSDPSEEEIASAEASLAAQSLGGYVAVAEGDYWSRKARMTLLPVRPLAGPRIPFEQASAVFEAIRARRLSELA</sequence>
<keyword evidence="2" id="KW-1185">Reference proteome</keyword>
<dbReference type="Proteomes" id="UP000245048">
    <property type="component" value="Unassembled WGS sequence"/>
</dbReference>
<name>A0A2U1V562_9PROT</name>
<dbReference type="AlphaFoldDB" id="A0A2U1V562"/>
<reference evidence="2" key="1">
    <citation type="submission" date="2017-10" db="EMBL/GenBank/DDBJ databases">
        <authorList>
            <person name="Toshchakov S.V."/>
            <person name="Goeva M.A."/>
        </authorList>
    </citation>
    <scope>NUCLEOTIDE SEQUENCE [LARGE SCALE GENOMIC DNA]</scope>
    <source>
        <strain evidence="2">JR1/69-1-13</strain>
    </source>
</reference>
<organism evidence="1 2">
    <name type="scientific">Teichococcus aestuarii</name>
    <dbReference type="NCBI Taxonomy" id="568898"/>
    <lineage>
        <taxon>Bacteria</taxon>
        <taxon>Pseudomonadati</taxon>
        <taxon>Pseudomonadota</taxon>
        <taxon>Alphaproteobacteria</taxon>
        <taxon>Acetobacterales</taxon>
        <taxon>Roseomonadaceae</taxon>
        <taxon>Roseomonas</taxon>
    </lineage>
</organism>
<protein>
    <submittedName>
        <fullName evidence="1">Uncharacterized protein</fullName>
    </submittedName>
</protein>
<proteinExistence type="predicted"/>